<keyword evidence="1" id="KW-0732">Signal</keyword>
<evidence type="ECO:0000313" key="2">
    <source>
        <dbReference type="EMBL" id="MBB6672385.1"/>
    </source>
</evidence>
<dbReference type="RefSeq" id="WP_185143898.1">
    <property type="nucleotide sequence ID" value="NZ_JACJVP010000026.1"/>
</dbReference>
<proteinExistence type="predicted"/>
<gene>
    <name evidence="2" type="ORF">H7C19_17035</name>
</gene>
<dbReference type="AlphaFoldDB" id="A0A7X0VFT3"/>
<keyword evidence="3" id="KW-1185">Reference proteome</keyword>
<evidence type="ECO:0000256" key="1">
    <source>
        <dbReference type="SAM" id="SignalP"/>
    </source>
</evidence>
<reference evidence="2 3" key="1">
    <citation type="submission" date="2020-08" db="EMBL/GenBank/DDBJ databases">
        <title>Cohnella phylogeny.</title>
        <authorList>
            <person name="Dunlap C."/>
        </authorList>
    </citation>
    <scope>NUCLEOTIDE SEQUENCE [LARGE SCALE GENOMIC DNA]</scope>
    <source>
        <strain evidence="2 3">DSM 28246</strain>
    </source>
</reference>
<accession>A0A7X0VFT3</accession>
<dbReference type="EMBL" id="JACJVP010000026">
    <property type="protein sequence ID" value="MBB6672385.1"/>
    <property type="molecule type" value="Genomic_DNA"/>
</dbReference>
<name>A0A7X0VFT3_9BACL</name>
<feature type="chain" id="PRO_5038538996" description="DUF2092 domain-containing protein" evidence="1">
    <location>
        <begin position="19"/>
        <end position="313"/>
    </location>
</feature>
<comment type="caution">
    <text evidence="2">The sequence shown here is derived from an EMBL/GenBank/DDBJ whole genome shotgun (WGS) entry which is preliminary data.</text>
</comment>
<evidence type="ECO:0008006" key="4">
    <source>
        <dbReference type="Google" id="ProtNLM"/>
    </source>
</evidence>
<sequence length="313" mass="33909">MKKSIVALAVLGMTVTGAAGVYAAANTHKGAAPKLASKPPVVQTGTSRPAVQSLVSVKYSDAQIKEIRKAFAQFESFETAYAPKSMKKGDAYQKAVATGDGVNLVFNRMTVNVSPRDYSFEYDGKTVKLSNGTSAKWYTPDKTPMLTFKLNDRFVTISSPNGKVSKADMEKIAVSVDKVSHSAVQSLATMKYSDAQIKEIKKAFAGFESFETAYAPKSMKKGDAYQKVVATGDGVNLVFDHTTVNVSPRDYAYEYEGKTVKLSNGTSAKWYTPDQTPMLTFKLDDRFVTISSPDGKVSKADMEKIAVSVAKLS</sequence>
<evidence type="ECO:0000313" key="3">
    <source>
        <dbReference type="Proteomes" id="UP000547209"/>
    </source>
</evidence>
<dbReference type="Proteomes" id="UP000547209">
    <property type="component" value="Unassembled WGS sequence"/>
</dbReference>
<organism evidence="2 3">
    <name type="scientific">Cohnella nanjingensis</name>
    <dbReference type="NCBI Taxonomy" id="1387779"/>
    <lineage>
        <taxon>Bacteria</taxon>
        <taxon>Bacillati</taxon>
        <taxon>Bacillota</taxon>
        <taxon>Bacilli</taxon>
        <taxon>Bacillales</taxon>
        <taxon>Paenibacillaceae</taxon>
        <taxon>Cohnella</taxon>
    </lineage>
</organism>
<feature type="signal peptide" evidence="1">
    <location>
        <begin position="1"/>
        <end position="18"/>
    </location>
</feature>
<protein>
    <recommendedName>
        <fullName evidence="4">DUF2092 domain-containing protein</fullName>
    </recommendedName>
</protein>